<proteinExistence type="predicted"/>
<dbReference type="Gene3D" id="3.90.120.10">
    <property type="entry name" value="DNA Methylase, subunit A, domain 2"/>
    <property type="match status" value="1"/>
</dbReference>
<evidence type="ECO:0000256" key="5">
    <source>
        <dbReference type="ARBA" id="ARBA00022747"/>
    </source>
</evidence>
<keyword evidence="5" id="KW-0680">Restriction system</keyword>
<dbReference type="KEGG" id="bvy:NCTC9239_00326"/>
<dbReference type="InterPro" id="IPR001525">
    <property type="entry name" value="C5_MeTfrase"/>
</dbReference>
<dbReference type="GO" id="GO:0032259">
    <property type="term" value="P:methylation"/>
    <property type="evidence" value="ECO:0007669"/>
    <property type="project" value="UniProtKB-KW"/>
</dbReference>
<keyword evidence="4" id="KW-0949">S-adenosyl-L-methionine</keyword>
<reference evidence="7 8" key="1">
    <citation type="submission" date="2019-04" db="EMBL/GenBank/DDBJ databases">
        <authorList>
            <consortium name="Pathogen Informatics"/>
        </authorList>
    </citation>
    <scope>NUCLEOTIDE SEQUENCE [LARGE SCALE GENOMIC DNA]</scope>
    <source>
        <strain evidence="7 8">NCTC9239</strain>
    </source>
</reference>
<accession>A0A4P1JVW3</accession>
<comment type="catalytic activity">
    <reaction evidence="6">
        <text>a 2'-deoxycytidine in DNA + S-adenosyl-L-methionine = a 5-methyl-2'-deoxycytidine in DNA + S-adenosyl-L-homocysteine + H(+)</text>
        <dbReference type="Rhea" id="RHEA:13681"/>
        <dbReference type="Rhea" id="RHEA-COMP:11369"/>
        <dbReference type="Rhea" id="RHEA-COMP:11370"/>
        <dbReference type="ChEBI" id="CHEBI:15378"/>
        <dbReference type="ChEBI" id="CHEBI:57856"/>
        <dbReference type="ChEBI" id="CHEBI:59789"/>
        <dbReference type="ChEBI" id="CHEBI:85452"/>
        <dbReference type="ChEBI" id="CHEBI:85454"/>
        <dbReference type="EC" id="2.1.1.37"/>
    </reaction>
</comment>
<dbReference type="SUPFAM" id="SSF53335">
    <property type="entry name" value="S-adenosyl-L-methionine-dependent methyltransferases"/>
    <property type="match status" value="1"/>
</dbReference>
<dbReference type="GO" id="GO:0009307">
    <property type="term" value="P:DNA restriction-modification system"/>
    <property type="evidence" value="ECO:0007669"/>
    <property type="project" value="UniProtKB-KW"/>
</dbReference>
<keyword evidence="2 7" id="KW-0489">Methyltransferase</keyword>
<name>A0A4P1JVW3_9CAUL</name>
<dbReference type="InterPro" id="IPR050390">
    <property type="entry name" value="C5-Methyltransferase"/>
</dbReference>
<evidence type="ECO:0000256" key="3">
    <source>
        <dbReference type="ARBA" id="ARBA00022679"/>
    </source>
</evidence>
<evidence type="ECO:0000256" key="6">
    <source>
        <dbReference type="ARBA" id="ARBA00047422"/>
    </source>
</evidence>
<dbReference type="PANTHER" id="PTHR10629:SF52">
    <property type="entry name" value="DNA (CYTOSINE-5)-METHYLTRANSFERASE 1"/>
    <property type="match status" value="1"/>
</dbReference>
<dbReference type="Pfam" id="PF00145">
    <property type="entry name" value="DNA_methylase"/>
    <property type="match status" value="1"/>
</dbReference>
<protein>
    <recommendedName>
        <fullName evidence="1">DNA (cytosine-5-)-methyltransferase</fullName>
        <ecNumber evidence="1">2.1.1.37</ecNumber>
    </recommendedName>
</protein>
<keyword evidence="3 7" id="KW-0808">Transferase</keyword>
<dbReference type="PANTHER" id="PTHR10629">
    <property type="entry name" value="CYTOSINE-SPECIFIC METHYLTRANSFERASE"/>
    <property type="match status" value="1"/>
</dbReference>
<gene>
    <name evidence="7" type="primary">haeIIIM</name>
    <name evidence="7" type="ORF">NCTC9239_00326</name>
</gene>
<dbReference type="Proteomes" id="UP000309952">
    <property type="component" value="Chromosome"/>
</dbReference>
<keyword evidence="8" id="KW-1185">Reference proteome</keyword>
<dbReference type="InterPro" id="IPR029063">
    <property type="entry name" value="SAM-dependent_MTases_sf"/>
</dbReference>
<dbReference type="EMBL" id="LR588407">
    <property type="protein sequence ID" value="VTO11299.1"/>
    <property type="molecule type" value="Genomic_DNA"/>
</dbReference>
<dbReference type="EC" id="2.1.1.37" evidence="1"/>
<sequence length="439" mass="48416">MENVPRVAGIIACELEPGGRLERFAHLGFKPHLISMDDYGVPQRRRRCVAGNFDFELLKEYSAVLERPTLGQVVKALAADPVSDPLFGIIMPRADLVDHVAEEPLSLEEVRINRANKANHTVYNAMPFPDPLDRSVRTITATCTRVSRESIVIAAPDTPNAYRRLTVRERASLQGFPITFQFYGQNYGQKLRMVGNAVPPAFAYLLGHALSGTPVKALPPLASHAASLRAPEPVSKETPPDRPGARYPATRRFRFAIPSLQLKSGVRFEFRNRFEKGDGRWAIDFYFGTSKEIMSVPLDRTLQARFASTFPQGWPSSVATVLSDLSAYLADADLQNMQRVWCHQGLGLTRPFMVLDELDALGRRLREALMEHPRLAQAIIDQAISLVFDEAPSPPPGLAKLARNAATIAAGLLIGSSANAILERGFELEARPRPAVGFG</sequence>
<dbReference type="GO" id="GO:0003886">
    <property type="term" value="F:DNA (cytosine-5-)-methyltransferase activity"/>
    <property type="evidence" value="ECO:0007669"/>
    <property type="project" value="UniProtKB-EC"/>
</dbReference>
<evidence type="ECO:0000256" key="1">
    <source>
        <dbReference type="ARBA" id="ARBA00011975"/>
    </source>
</evidence>
<evidence type="ECO:0000313" key="8">
    <source>
        <dbReference type="Proteomes" id="UP000309952"/>
    </source>
</evidence>
<dbReference type="GO" id="GO:0003677">
    <property type="term" value="F:DNA binding"/>
    <property type="evidence" value="ECO:0007669"/>
    <property type="project" value="TreeGrafter"/>
</dbReference>
<dbReference type="REBASE" id="313244">
    <property type="entry name" value="M.Bva9239ORF326P"/>
</dbReference>
<evidence type="ECO:0000256" key="2">
    <source>
        <dbReference type="ARBA" id="ARBA00022603"/>
    </source>
</evidence>
<evidence type="ECO:0000256" key="4">
    <source>
        <dbReference type="ARBA" id="ARBA00022691"/>
    </source>
</evidence>
<evidence type="ECO:0000313" key="7">
    <source>
        <dbReference type="EMBL" id="VTO11299.1"/>
    </source>
</evidence>
<dbReference type="AlphaFoldDB" id="A0A4P1JVW3"/>
<dbReference type="GO" id="GO:0044027">
    <property type="term" value="P:negative regulation of gene expression via chromosomal CpG island methylation"/>
    <property type="evidence" value="ECO:0007669"/>
    <property type="project" value="TreeGrafter"/>
</dbReference>
<organism evidence="7 8">
    <name type="scientific">Brevundimonas vancanneytii</name>
    <dbReference type="NCBI Taxonomy" id="1325724"/>
    <lineage>
        <taxon>Bacteria</taxon>
        <taxon>Pseudomonadati</taxon>
        <taxon>Pseudomonadota</taxon>
        <taxon>Alphaproteobacteria</taxon>
        <taxon>Caulobacterales</taxon>
        <taxon>Caulobacteraceae</taxon>
        <taxon>Brevundimonas</taxon>
    </lineage>
</organism>
<dbReference type="Gene3D" id="3.40.50.150">
    <property type="entry name" value="Vaccinia Virus protein VP39"/>
    <property type="match status" value="1"/>
</dbReference>